<dbReference type="Pfam" id="PF04525">
    <property type="entry name" value="LOR"/>
    <property type="match status" value="1"/>
</dbReference>
<dbReference type="SUPFAM" id="SSF54518">
    <property type="entry name" value="Tubby C-terminal domain-like"/>
    <property type="match status" value="1"/>
</dbReference>
<name>A0AAV0K4P8_9ROSI</name>
<dbReference type="Gene3D" id="2.40.160.200">
    <property type="entry name" value="LURP1-related"/>
    <property type="match status" value="1"/>
</dbReference>
<comment type="caution">
    <text evidence="3">The sequence shown here is derived from an EMBL/GenBank/DDBJ whole genome shotgun (WGS) entry which is preliminary data.</text>
</comment>
<reference evidence="3" key="1">
    <citation type="submission" date="2022-08" db="EMBL/GenBank/DDBJ databases">
        <authorList>
            <person name="Gutierrez-Valencia J."/>
        </authorList>
    </citation>
    <scope>NUCLEOTIDE SEQUENCE</scope>
</reference>
<evidence type="ECO:0000313" key="3">
    <source>
        <dbReference type="EMBL" id="CAI0417067.1"/>
    </source>
</evidence>
<dbReference type="InterPro" id="IPR038595">
    <property type="entry name" value="LOR_sf"/>
</dbReference>
<keyword evidence="4" id="KW-1185">Reference proteome</keyword>
<dbReference type="PANTHER" id="PTHR31087">
    <property type="match status" value="1"/>
</dbReference>
<dbReference type="InterPro" id="IPR007612">
    <property type="entry name" value="LOR"/>
</dbReference>
<proteinExistence type="inferred from homology"/>
<accession>A0AAV0K4P8</accession>
<dbReference type="AlphaFoldDB" id="A0AAV0K4P8"/>
<sequence>TTRQPNPSADQISLSFSTFLTPDLWLGRLNMLFNLKSWSKTVYDEEFDEQEAANQVVVRPSPEKLAIDQETGEEPSPAPPTPPESASSSSTDDGGGGGWSTSLTVWRKSLVMNCHGFTVINSDGNLVYRVDNYCGRPDELTLMDAAGKSVLTMLHHTKKFGLVDSWLVYEGDAEAAVVAGQNPAAEAVRFVPKKPMWCVKKQKGLLLSAGNSGSSSSSKGNAVAAYVYKGSSGKRNWSYAIEGSYGQRSCKVVEYESRKEVAEIRRKEAAVGGVSLGAEVFVLSVRSGFDSGFAMALVLLLDQMFS</sequence>
<evidence type="ECO:0008006" key="5">
    <source>
        <dbReference type="Google" id="ProtNLM"/>
    </source>
</evidence>
<dbReference type="EMBL" id="CAMGYJ010000005">
    <property type="protein sequence ID" value="CAI0417067.1"/>
    <property type="molecule type" value="Genomic_DNA"/>
</dbReference>
<dbReference type="Proteomes" id="UP001154282">
    <property type="component" value="Unassembled WGS sequence"/>
</dbReference>
<dbReference type="InterPro" id="IPR025659">
    <property type="entry name" value="Tubby-like_C"/>
</dbReference>
<feature type="region of interest" description="Disordered" evidence="2">
    <location>
        <begin position="68"/>
        <end position="98"/>
    </location>
</feature>
<comment type="similarity">
    <text evidence="1">Belongs to the LOR family.</text>
</comment>
<evidence type="ECO:0000313" key="4">
    <source>
        <dbReference type="Proteomes" id="UP001154282"/>
    </source>
</evidence>
<dbReference type="PANTHER" id="PTHR31087:SF14">
    <property type="entry name" value="PROTEIN LURP-ONE-RELATED 17"/>
    <property type="match status" value="1"/>
</dbReference>
<organism evidence="3 4">
    <name type="scientific">Linum tenue</name>
    <dbReference type="NCBI Taxonomy" id="586396"/>
    <lineage>
        <taxon>Eukaryota</taxon>
        <taxon>Viridiplantae</taxon>
        <taxon>Streptophyta</taxon>
        <taxon>Embryophyta</taxon>
        <taxon>Tracheophyta</taxon>
        <taxon>Spermatophyta</taxon>
        <taxon>Magnoliopsida</taxon>
        <taxon>eudicotyledons</taxon>
        <taxon>Gunneridae</taxon>
        <taxon>Pentapetalae</taxon>
        <taxon>rosids</taxon>
        <taxon>fabids</taxon>
        <taxon>Malpighiales</taxon>
        <taxon>Linaceae</taxon>
        <taxon>Linum</taxon>
    </lineage>
</organism>
<evidence type="ECO:0000256" key="2">
    <source>
        <dbReference type="SAM" id="MobiDB-lite"/>
    </source>
</evidence>
<gene>
    <name evidence="3" type="ORF">LITE_LOCUS17183</name>
</gene>
<feature type="non-terminal residue" evidence="3">
    <location>
        <position position="1"/>
    </location>
</feature>
<protein>
    <recommendedName>
        <fullName evidence="5">Protein LURP-one-related 8</fullName>
    </recommendedName>
</protein>
<evidence type="ECO:0000256" key="1">
    <source>
        <dbReference type="ARBA" id="ARBA00005437"/>
    </source>
</evidence>